<sequence length="443" mass="51042">MLSLCCTFGLLYLFVNNTLISDCFLHNSVILDSNHKLSNDKWSLFATKSKLKAVRKFTRDRPKKTRPSAIYPSPTIYYGNVHNHFGAPPEYLAIPVEKTLNILRNGRLSELISVMKRGITGSELSEVLSDKSFFNALSDEVSAIKQISEYEACDVSSDLHQYFDSILKSPLDYENYVDKFYTIKKLQSYWDSREKMLYNLTFKRLFARLKSVAYKLNEAGTPLNEFVDPKLWHRYGVFKIISNCKMADNYLEKHKIAINFDIKSLYYRDVNTNQIKSNFDKFYSELSLKDDANGHTLADHRNEAVAPDNADQTDIDNTNTADSTDDSFTLYPDKPRSQETGFSLDEKGRLPRDLVDRIVSDLTSLGVLDSNQPWSINLSKIDELQEGFATQQAQHAYAIRDFYLSLKYPDYRIESDPYVLGTLIVSVYTMYLLLQLHNYLVRT</sequence>
<evidence type="ECO:0000256" key="3">
    <source>
        <dbReference type="SAM" id="SignalP"/>
    </source>
</evidence>
<gene>
    <name evidence="4" type="ORF">MACJ_000030</name>
</gene>
<name>A0A976M3D9_THEOR</name>
<proteinExistence type="predicted"/>
<reference evidence="4" key="1">
    <citation type="submission" date="2022-07" db="EMBL/GenBank/DDBJ databases">
        <title>Evaluation of T. orientalis genome assembly methods using nanopore sequencing and analysis of variation between genomes.</title>
        <authorList>
            <person name="Yam J."/>
            <person name="Micallef M.L."/>
            <person name="Liu M."/>
            <person name="Djordjevic S.P."/>
            <person name="Bogema D.R."/>
            <person name="Jenkins C."/>
        </authorList>
    </citation>
    <scope>NUCLEOTIDE SEQUENCE</scope>
    <source>
        <strain evidence="4">Fish Creek</strain>
    </source>
</reference>
<evidence type="ECO:0000313" key="4">
    <source>
        <dbReference type="EMBL" id="UKJ87595.2"/>
    </source>
</evidence>
<dbReference type="Proteomes" id="UP000244803">
    <property type="component" value="Chromosome 1"/>
</dbReference>
<feature type="region of interest" description="Disordered" evidence="1">
    <location>
        <begin position="302"/>
        <end position="343"/>
    </location>
</feature>
<feature type="transmembrane region" description="Helical" evidence="2">
    <location>
        <begin position="417"/>
        <end position="434"/>
    </location>
</feature>
<protein>
    <submittedName>
        <fullName evidence="4">Uncharacterized protein</fullName>
    </submittedName>
</protein>
<dbReference type="OrthoDB" id="361147at2759"/>
<organism evidence="4 5">
    <name type="scientific">Theileria orientalis</name>
    <dbReference type="NCBI Taxonomy" id="68886"/>
    <lineage>
        <taxon>Eukaryota</taxon>
        <taxon>Sar</taxon>
        <taxon>Alveolata</taxon>
        <taxon>Apicomplexa</taxon>
        <taxon>Aconoidasida</taxon>
        <taxon>Piroplasmida</taxon>
        <taxon>Theileriidae</taxon>
        <taxon>Theileria</taxon>
    </lineage>
</organism>
<evidence type="ECO:0000256" key="1">
    <source>
        <dbReference type="SAM" id="MobiDB-lite"/>
    </source>
</evidence>
<feature type="chain" id="PRO_5037746742" evidence="3">
    <location>
        <begin position="21"/>
        <end position="443"/>
    </location>
</feature>
<keyword evidence="2" id="KW-1133">Transmembrane helix</keyword>
<keyword evidence="2" id="KW-0472">Membrane</keyword>
<feature type="compositionally biased region" description="Low complexity" evidence="1">
    <location>
        <begin position="315"/>
        <end position="329"/>
    </location>
</feature>
<dbReference type="AlphaFoldDB" id="A0A976M3D9"/>
<dbReference type="EMBL" id="CP056065">
    <property type="protein sequence ID" value="UKJ87595.2"/>
    <property type="molecule type" value="Genomic_DNA"/>
</dbReference>
<keyword evidence="2" id="KW-0812">Transmembrane</keyword>
<feature type="signal peptide" evidence="3">
    <location>
        <begin position="1"/>
        <end position="20"/>
    </location>
</feature>
<evidence type="ECO:0000313" key="5">
    <source>
        <dbReference type="Proteomes" id="UP000244803"/>
    </source>
</evidence>
<keyword evidence="3" id="KW-0732">Signal</keyword>
<accession>A0A976M3D9</accession>
<evidence type="ECO:0000256" key="2">
    <source>
        <dbReference type="SAM" id="Phobius"/>
    </source>
</evidence>